<protein>
    <submittedName>
        <fullName evidence="2">Cilia- and flagella-associated protein 100</fullName>
    </submittedName>
</protein>
<keyword evidence="2" id="KW-0969">Cilium</keyword>
<reference evidence="2" key="1">
    <citation type="submission" date="2025-08" db="UniProtKB">
        <authorList>
            <consortium name="RefSeq"/>
        </authorList>
    </citation>
    <scope>IDENTIFICATION</scope>
</reference>
<keyword evidence="2" id="KW-0282">Flagellum</keyword>
<gene>
    <name evidence="2" type="primary">CFAP100</name>
</gene>
<organism evidence="1 2">
    <name type="scientific">Echinops telfairi</name>
    <name type="common">Lesser hedgehog tenrec</name>
    <dbReference type="NCBI Taxonomy" id="9371"/>
    <lineage>
        <taxon>Eukaryota</taxon>
        <taxon>Metazoa</taxon>
        <taxon>Chordata</taxon>
        <taxon>Craniata</taxon>
        <taxon>Vertebrata</taxon>
        <taxon>Euteleostomi</taxon>
        <taxon>Mammalia</taxon>
        <taxon>Eutheria</taxon>
        <taxon>Afrotheria</taxon>
        <taxon>Tenrecidae</taxon>
        <taxon>Tenrecinae</taxon>
        <taxon>Echinops</taxon>
    </lineage>
</organism>
<keyword evidence="2" id="KW-0966">Cell projection</keyword>
<sequence length="515" mass="59930">MLTPVVPKKMNHEKSSLEDTDHSCCSPVEGDLEKQANKCKGPTKAASSRVPALAPDHSMNPFHLSGDVDFFLLRDQERDKARLEREQKKTMLMHEKMTYSSKVSTKHTSLRRELQLEDKEVERELLAETEPLRAFRDNTAWKLAVTKGTWDSEISKFEDTLQHYKTYKDFLYNLSPKEWFEQKERKLTFKNSRELVTVSRESMLLGDKGPQRSRNRLSSPWAKDSRGSKKPLKPHHGVRLGLILSNSSIQPSIQLSVPNGLESKGSSSNVLLVQEDPDSDGENLELYFTEPQQLLDLFTKLEEENLSLIQNTQEMEETLEELNFNLKKTQIRMDREIKQLKQWISTMMMSITQEEERAYELELKARVFHFGEYHGAQQDKLLESLNYKVLDVYRHCIGSHQDANLGTVQMLTIIEHQLGELLESLERVPPGKVEQAEKAKEKERRLRLREEKTQMQKLLQEERLRRARARAQADIKKKKGRKLVSRSKPPVLKTKKSSEHIFMDKDKEELILFFT</sequence>
<evidence type="ECO:0000313" key="2">
    <source>
        <dbReference type="RefSeq" id="XP_045146086.1"/>
    </source>
</evidence>
<keyword evidence="1" id="KW-1185">Reference proteome</keyword>
<accession>A0AC55D2W6</accession>
<name>A0AC55D2W6_ECHTE</name>
<proteinExistence type="predicted"/>
<dbReference type="Proteomes" id="UP000694863">
    <property type="component" value="Unplaced"/>
</dbReference>
<dbReference type="RefSeq" id="XP_045146086.1">
    <property type="nucleotide sequence ID" value="XM_045290151.1"/>
</dbReference>
<evidence type="ECO:0000313" key="1">
    <source>
        <dbReference type="Proteomes" id="UP000694863"/>
    </source>
</evidence>